<reference evidence="2 3" key="1">
    <citation type="journal article" date="2014" name="Science">
        <title>Plant genetics. Early allopolyploid evolution in the post-Neolithic Brassica napus oilseed genome.</title>
        <authorList>
            <person name="Chalhoub B."/>
            <person name="Denoeud F."/>
            <person name="Liu S."/>
            <person name="Parkin I.A."/>
            <person name="Tang H."/>
            <person name="Wang X."/>
            <person name="Chiquet J."/>
            <person name="Belcram H."/>
            <person name="Tong C."/>
            <person name="Samans B."/>
            <person name="Correa M."/>
            <person name="Da Silva C."/>
            <person name="Just J."/>
            <person name="Falentin C."/>
            <person name="Koh C.S."/>
            <person name="Le Clainche I."/>
            <person name="Bernard M."/>
            <person name="Bento P."/>
            <person name="Noel B."/>
            <person name="Labadie K."/>
            <person name="Alberti A."/>
            <person name="Charles M."/>
            <person name="Arnaud D."/>
            <person name="Guo H."/>
            <person name="Daviaud C."/>
            <person name="Alamery S."/>
            <person name="Jabbari K."/>
            <person name="Zhao M."/>
            <person name="Edger P.P."/>
            <person name="Chelaifa H."/>
            <person name="Tack D."/>
            <person name="Lassalle G."/>
            <person name="Mestiri I."/>
            <person name="Schnel N."/>
            <person name="Le Paslier M.C."/>
            <person name="Fan G."/>
            <person name="Renault V."/>
            <person name="Bayer P.E."/>
            <person name="Golicz A.A."/>
            <person name="Manoli S."/>
            <person name="Lee T.H."/>
            <person name="Thi V.H."/>
            <person name="Chalabi S."/>
            <person name="Hu Q."/>
            <person name="Fan C."/>
            <person name="Tollenaere R."/>
            <person name="Lu Y."/>
            <person name="Battail C."/>
            <person name="Shen J."/>
            <person name="Sidebottom C.H."/>
            <person name="Wang X."/>
            <person name="Canaguier A."/>
            <person name="Chauveau A."/>
            <person name="Berard A."/>
            <person name="Deniot G."/>
            <person name="Guan M."/>
            <person name="Liu Z."/>
            <person name="Sun F."/>
            <person name="Lim Y.P."/>
            <person name="Lyons E."/>
            <person name="Town C.D."/>
            <person name="Bancroft I."/>
            <person name="Wang X."/>
            <person name="Meng J."/>
            <person name="Ma J."/>
            <person name="Pires J.C."/>
            <person name="King G.J."/>
            <person name="Brunel D."/>
            <person name="Delourme R."/>
            <person name="Renard M."/>
            <person name="Aury J.M."/>
            <person name="Adams K.L."/>
            <person name="Batley J."/>
            <person name="Snowdon R.J."/>
            <person name="Tost J."/>
            <person name="Edwards D."/>
            <person name="Zhou Y."/>
            <person name="Hua W."/>
            <person name="Sharpe A.G."/>
            <person name="Paterson A.H."/>
            <person name="Guan C."/>
            <person name="Wincker P."/>
        </authorList>
    </citation>
    <scope>NUCLEOTIDE SEQUENCE [LARGE SCALE GENOMIC DNA]</scope>
    <source>
        <strain evidence="3">cv. Darmor-bzh</strain>
    </source>
</reference>
<dbReference type="Gene3D" id="3.30.420.10">
    <property type="entry name" value="Ribonuclease H-like superfamily/Ribonuclease H"/>
    <property type="match status" value="1"/>
</dbReference>
<protein>
    <submittedName>
        <fullName evidence="2">BnaC01g20990D protein</fullName>
    </submittedName>
</protein>
<dbReference type="PANTHER" id="PTHR34146:SF3">
    <property type="entry name" value="POLYNUCLEOTIDYL TRANSFERASE, RIBONUCLEASE H-LIKE SUPERFAMILY PROTEIN"/>
    <property type="match status" value="1"/>
</dbReference>
<proteinExistence type="predicted"/>
<dbReference type="AlphaFoldDB" id="A0A078G0E9"/>
<name>A0A078G0E9_BRANA</name>
<dbReference type="Gramene" id="CDY18969">
    <property type="protein sequence ID" value="CDY18969"/>
    <property type="gene ID" value="GSBRNA2T00006194001"/>
</dbReference>
<gene>
    <name evidence="2" type="primary">BnaC01g20990D</name>
    <name evidence="2" type="ORF">GSBRNA2T00006194001</name>
</gene>
<evidence type="ECO:0000313" key="2">
    <source>
        <dbReference type="EMBL" id="CDY18969.1"/>
    </source>
</evidence>
<dbReference type="GO" id="GO:0003676">
    <property type="term" value="F:nucleic acid binding"/>
    <property type="evidence" value="ECO:0007669"/>
    <property type="project" value="InterPro"/>
</dbReference>
<dbReference type="SUPFAM" id="SSF53098">
    <property type="entry name" value="Ribonuclease H-like"/>
    <property type="match status" value="1"/>
</dbReference>
<dbReference type="PaxDb" id="3708-A0A078G0E9"/>
<dbReference type="InterPro" id="IPR044730">
    <property type="entry name" value="RNase_H-like_dom_plant"/>
</dbReference>
<dbReference type="GO" id="GO:0004523">
    <property type="term" value="F:RNA-DNA hybrid ribonuclease activity"/>
    <property type="evidence" value="ECO:0007669"/>
    <property type="project" value="InterPro"/>
</dbReference>
<dbReference type="PANTHER" id="PTHR34146">
    <property type="entry name" value="POLYNUCLEOTIDYL TRANSFERASE, RIBONUCLEASE H-LIKE SUPERFAMILY PROTEIN-RELATED"/>
    <property type="match status" value="1"/>
</dbReference>
<keyword evidence="3" id="KW-1185">Reference proteome</keyword>
<dbReference type="CDD" id="cd06222">
    <property type="entry name" value="RNase_H_like"/>
    <property type="match status" value="1"/>
</dbReference>
<feature type="domain" description="RNase H type-1" evidence="1">
    <location>
        <begin position="2"/>
        <end position="106"/>
    </location>
</feature>
<evidence type="ECO:0000313" key="3">
    <source>
        <dbReference type="Proteomes" id="UP000028999"/>
    </source>
</evidence>
<organism evidence="2 3">
    <name type="scientific">Brassica napus</name>
    <name type="common">Rape</name>
    <dbReference type="NCBI Taxonomy" id="3708"/>
    <lineage>
        <taxon>Eukaryota</taxon>
        <taxon>Viridiplantae</taxon>
        <taxon>Streptophyta</taxon>
        <taxon>Embryophyta</taxon>
        <taxon>Tracheophyta</taxon>
        <taxon>Spermatophyta</taxon>
        <taxon>Magnoliopsida</taxon>
        <taxon>eudicotyledons</taxon>
        <taxon>Gunneridae</taxon>
        <taxon>Pentapetalae</taxon>
        <taxon>rosids</taxon>
        <taxon>malvids</taxon>
        <taxon>Brassicales</taxon>
        <taxon>Brassicaceae</taxon>
        <taxon>Brassiceae</taxon>
        <taxon>Brassica</taxon>
    </lineage>
</organism>
<dbReference type="Pfam" id="PF13456">
    <property type="entry name" value="RVT_3"/>
    <property type="match status" value="1"/>
</dbReference>
<dbReference type="Proteomes" id="UP000028999">
    <property type="component" value="Unassembled WGS sequence"/>
</dbReference>
<accession>A0A078G0E9</accession>
<sequence>MVLLTEDGTTTYGSFASNQVLTPLHAEFQSLLWAMKSSIQLDHSSMTFETDCLQLVNLLEEDNEDKWPSLLAEFEEFHLICSMFTFCSISFISRSLKFQADRLAKGARSRGFSFSLVNSQLPSWMAQEANLFDDF</sequence>
<dbReference type="InterPro" id="IPR036397">
    <property type="entry name" value="RNaseH_sf"/>
</dbReference>
<dbReference type="EMBL" id="LK032091">
    <property type="protein sequence ID" value="CDY18969.1"/>
    <property type="molecule type" value="Genomic_DNA"/>
</dbReference>
<dbReference type="InterPro" id="IPR002156">
    <property type="entry name" value="RNaseH_domain"/>
</dbReference>
<dbReference type="InterPro" id="IPR012337">
    <property type="entry name" value="RNaseH-like_sf"/>
</dbReference>
<evidence type="ECO:0000259" key="1">
    <source>
        <dbReference type="Pfam" id="PF13456"/>
    </source>
</evidence>